<feature type="region of interest" description="Disordered" evidence="5">
    <location>
        <begin position="247"/>
        <end position="302"/>
    </location>
</feature>
<feature type="region of interest" description="Disordered" evidence="5">
    <location>
        <begin position="1"/>
        <end position="34"/>
    </location>
</feature>
<feature type="domain" description="RING-type" evidence="6">
    <location>
        <begin position="553"/>
        <end position="600"/>
    </location>
</feature>
<dbReference type="SUPFAM" id="SSF57850">
    <property type="entry name" value="RING/U-box"/>
    <property type="match status" value="3"/>
</dbReference>
<keyword evidence="8" id="KW-1185">Reference proteome</keyword>
<evidence type="ECO:0000259" key="6">
    <source>
        <dbReference type="PROSITE" id="PS50089"/>
    </source>
</evidence>
<gene>
    <name evidence="7" type="ORF">D9611_006339</name>
</gene>
<feature type="region of interest" description="Disordered" evidence="5">
    <location>
        <begin position="475"/>
        <end position="494"/>
    </location>
</feature>
<sequence>MSTIAHSPCSHSHPPSSCRSPGRPSSASAPPTRGDAFNVLELTHFFSNFKLPDEQLSSEGDSETEEEDEEEPEVESDEADEADDGTRDEVEQDCCICFETYSAGDMARLPDCNHTFCRECLAGHVRAKISEQTFPIYCPLCVCNLHQEVKTEIDQRTLDKLADVFDSEEYEKFEVLQLSLFAMSLQCPDCKHEMMIAREDLHLILKGVEVLPRLSNTFPKRSGLRTYDAPITGQSILTQNVILHSSQTSSVTHPHMLESSSSIHDSTASGKGKGLKKQQSESFGGVRRRAPTESSSNPRPTTEFGWQLALQGLALDSQGYPIEKRLPPVPAQKHSKGSPSVDNNASAQRASPPPPYLPLPSDKAALINDSALPEVPKPSEVDPELLKLSRRYAGKEFGWQLGLQCLNLPHILPSKEERSPTTIDTNPYSGAVLGSREGPGHSPDSDALPTPLSLNQDLFQQIYLDEAAKVYSGFQTNETSSSPLQYPPLPAPSPDRPKEFLNNPFKAILLQAGGPLIDLDDDGPFPSTSRSQSFARHSSPKREEEPKFELLDCHYCPRKVGVTEISQIPSCLHVVCHSCLVIHVEGSLSDGHFPVRCPMCILCDESEGAKESENRGTITMEIIQQLPLSHSSFTLFQEFQISLLTSRVYCPKCQETMLVDRKQYLDQATITCPREQCGNRWCKSCLKSVPIGTGSNPKHKCKPDKKIGVRSCPDCGSEGRRVANDNYIQCRGVGCHLHYCFKCGVKIAQGSLAADEIVKKVQTHYQSCTRFTKGDKCKVQ</sequence>
<name>A0A8H5C6H0_9AGAR</name>
<feature type="region of interest" description="Disordered" evidence="5">
    <location>
        <begin position="50"/>
        <end position="87"/>
    </location>
</feature>
<dbReference type="SMART" id="SM00184">
    <property type="entry name" value="RING"/>
    <property type="match status" value="3"/>
</dbReference>
<dbReference type="PANTHER" id="PTHR11685">
    <property type="entry name" value="RBR FAMILY RING FINGER AND IBR DOMAIN-CONTAINING"/>
    <property type="match status" value="1"/>
</dbReference>
<proteinExistence type="predicted"/>
<dbReference type="GO" id="GO:0016567">
    <property type="term" value="P:protein ubiquitination"/>
    <property type="evidence" value="ECO:0007669"/>
    <property type="project" value="InterPro"/>
</dbReference>
<keyword evidence="1" id="KW-0479">Metal-binding</keyword>
<feature type="domain" description="RING-type" evidence="6">
    <location>
        <begin position="94"/>
        <end position="141"/>
    </location>
</feature>
<evidence type="ECO:0000256" key="3">
    <source>
        <dbReference type="ARBA" id="ARBA00022833"/>
    </source>
</evidence>
<evidence type="ECO:0000313" key="7">
    <source>
        <dbReference type="EMBL" id="KAF5336150.1"/>
    </source>
</evidence>
<keyword evidence="3" id="KW-0862">Zinc</keyword>
<dbReference type="OrthoDB" id="1431934at2759"/>
<feature type="region of interest" description="Disordered" evidence="5">
    <location>
        <begin position="321"/>
        <end position="362"/>
    </location>
</feature>
<dbReference type="Gene3D" id="3.30.40.10">
    <property type="entry name" value="Zinc/RING finger domain, C3HC4 (zinc finger)"/>
    <property type="match status" value="2"/>
</dbReference>
<dbReference type="InterPro" id="IPR031127">
    <property type="entry name" value="E3_UB_ligase_RBR"/>
</dbReference>
<evidence type="ECO:0000256" key="2">
    <source>
        <dbReference type="ARBA" id="ARBA00022771"/>
    </source>
</evidence>
<keyword evidence="2 4" id="KW-0863">Zinc-finger</keyword>
<evidence type="ECO:0000256" key="4">
    <source>
        <dbReference type="PROSITE-ProRule" id="PRU00175"/>
    </source>
</evidence>
<feature type="compositionally biased region" description="Polar residues" evidence="5">
    <location>
        <begin position="526"/>
        <end position="536"/>
    </location>
</feature>
<feature type="compositionally biased region" description="Acidic residues" evidence="5">
    <location>
        <begin position="60"/>
        <end position="83"/>
    </location>
</feature>
<comment type="caution">
    <text evidence="7">The sequence shown here is derived from an EMBL/GenBank/DDBJ whole genome shotgun (WGS) entry which is preliminary data.</text>
</comment>
<dbReference type="InterPro" id="IPR001841">
    <property type="entry name" value="Znf_RING"/>
</dbReference>
<dbReference type="AlphaFoldDB" id="A0A8H5C6H0"/>
<dbReference type="GO" id="GO:0004842">
    <property type="term" value="F:ubiquitin-protein transferase activity"/>
    <property type="evidence" value="ECO:0007669"/>
    <property type="project" value="InterPro"/>
</dbReference>
<feature type="compositionally biased region" description="Low complexity" evidence="5">
    <location>
        <begin position="7"/>
        <end position="31"/>
    </location>
</feature>
<organism evidence="7 8">
    <name type="scientific">Ephemerocybe angulata</name>
    <dbReference type="NCBI Taxonomy" id="980116"/>
    <lineage>
        <taxon>Eukaryota</taxon>
        <taxon>Fungi</taxon>
        <taxon>Dikarya</taxon>
        <taxon>Basidiomycota</taxon>
        <taxon>Agaricomycotina</taxon>
        <taxon>Agaricomycetes</taxon>
        <taxon>Agaricomycetidae</taxon>
        <taxon>Agaricales</taxon>
        <taxon>Agaricineae</taxon>
        <taxon>Psathyrellaceae</taxon>
        <taxon>Ephemerocybe</taxon>
    </lineage>
</organism>
<feature type="compositionally biased region" description="Pro residues" evidence="5">
    <location>
        <begin position="485"/>
        <end position="494"/>
    </location>
</feature>
<feature type="compositionally biased region" description="Polar residues" evidence="5">
    <location>
        <begin position="337"/>
        <end position="349"/>
    </location>
</feature>
<feature type="region of interest" description="Disordered" evidence="5">
    <location>
        <begin position="519"/>
        <end position="543"/>
    </location>
</feature>
<dbReference type="PROSITE" id="PS00518">
    <property type="entry name" value="ZF_RING_1"/>
    <property type="match status" value="2"/>
</dbReference>
<feature type="compositionally biased region" description="Polar residues" evidence="5">
    <location>
        <begin position="247"/>
        <end position="269"/>
    </location>
</feature>
<evidence type="ECO:0000256" key="5">
    <source>
        <dbReference type="SAM" id="MobiDB-lite"/>
    </source>
</evidence>
<reference evidence="7 8" key="1">
    <citation type="journal article" date="2020" name="ISME J.">
        <title>Uncovering the hidden diversity of litter-decomposition mechanisms in mushroom-forming fungi.</title>
        <authorList>
            <person name="Floudas D."/>
            <person name="Bentzer J."/>
            <person name="Ahren D."/>
            <person name="Johansson T."/>
            <person name="Persson P."/>
            <person name="Tunlid A."/>
        </authorList>
    </citation>
    <scope>NUCLEOTIDE SEQUENCE [LARGE SCALE GENOMIC DNA]</scope>
    <source>
        <strain evidence="7 8">CBS 175.51</strain>
    </source>
</reference>
<dbReference type="PROSITE" id="PS50089">
    <property type="entry name" value="ZF_RING_2"/>
    <property type="match status" value="2"/>
</dbReference>
<feature type="region of interest" description="Disordered" evidence="5">
    <location>
        <begin position="416"/>
        <end position="450"/>
    </location>
</feature>
<dbReference type="InterPro" id="IPR017907">
    <property type="entry name" value="Znf_RING_CS"/>
</dbReference>
<dbReference type="InterPro" id="IPR013083">
    <property type="entry name" value="Znf_RING/FYVE/PHD"/>
</dbReference>
<protein>
    <recommendedName>
        <fullName evidence="6">RING-type domain-containing protein</fullName>
    </recommendedName>
</protein>
<evidence type="ECO:0000313" key="8">
    <source>
        <dbReference type="Proteomes" id="UP000541558"/>
    </source>
</evidence>
<dbReference type="GO" id="GO:0008270">
    <property type="term" value="F:zinc ion binding"/>
    <property type="evidence" value="ECO:0007669"/>
    <property type="project" value="UniProtKB-KW"/>
</dbReference>
<dbReference type="EMBL" id="JAACJK010000059">
    <property type="protein sequence ID" value="KAF5336150.1"/>
    <property type="molecule type" value="Genomic_DNA"/>
</dbReference>
<accession>A0A8H5C6H0</accession>
<dbReference type="Proteomes" id="UP000541558">
    <property type="component" value="Unassembled WGS sequence"/>
</dbReference>
<dbReference type="Pfam" id="PF13639">
    <property type="entry name" value="zf-RING_2"/>
    <property type="match status" value="1"/>
</dbReference>
<evidence type="ECO:0000256" key="1">
    <source>
        <dbReference type="ARBA" id="ARBA00022723"/>
    </source>
</evidence>